<proteinExistence type="inferred from homology"/>
<feature type="compositionally biased region" description="Low complexity" evidence="2">
    <location>
        <begin position="221"/>
        <end position="233"/>
    </location>
</feature>
<accession>A0A0M0K603</accession>
<comment type="caution">
    <text evidence="3">The sequence shown here is derived from an EMBL/GenBank/DDBJ whole genome shotgun (WGS) entry which is preliminary data.</text>
</comment>
<dbReference type="EMBL" id="JWZX01001354">
    <property type="protein sequence ID" value="KOO34012.1"/>
    <property type="molecule type" value="Genomic_DNA"/>
</dbReference>
<dbReference type="SUPFAM" id="SSF53067">
    <property type="entry name" value="Actin-like ATPase domain"/>
    <property type="match status" value="2"/>
</dbReference>
<comment type="similarity">
    <text evidence="1">Belongs to the actin family.</text>
</comment>
<protein>
    <submittedName>
        <fullName evidence="3">Actin-like protein</fullName>
    </submittedName>
</protein>
<dbReference type="InterPro" id="IPR043129">
    <property type="entry name" value="ATPase_NBD"/>
</dbReference>
<dbReference type="OrthoDB" id="74201at2759"/>
<evidence type="ECO:0000256" key="1">
    <source>
        <dbReference type="RuleBase" id="RU000487"/>
    </source>
</evidence>
<feature type="compositionally biased region" description="Basic and acidic residues" evidence="2">
    <location>
        <begin position="382"/>
        <end position="398"/>
    </location>
</feature>
<dbReference type="Gene3D" id="3.30.420.40">
    <property type="match status" value="3"/>
</dbReference>
<evidence type="ECO:0000256" key="2">
    <source>
        <dbReference type="SAM" id="MobiDB-lite"/>
    </source>
</evidence>
<gene>
    <name evidence="3" type="ORF">Ctob_013147</name>
</gene>
<feature type="region of interest" description="Disordered" evidence="2">
    <location>
        <begin position="274"/>
        <end position="296"/>
    </location>
</feature>
<evidence type="ECO:0000313" key="4">
    <source>
        <dbReference type="Proteomes" id="UP000037460"/>
    </source>
</evidence>
<reference evidence="4" key="1">
    <citation type="journal article" date="2015" name="PLoS Genet.">
        <title>Genome Sequence and Transcriptome Analyses of Chrysochromulina tobin: Metabolic Tools for Enhanced Algal Fitness in the Prominent Order Prymnesiales (Haptophyceae).</title>
        <authorList>
            <person name="Hovde B.T."/>
            <person name="Deodato C.R."/>
            <person name="Hunsperger H.M."/>
            <person name="Ryken S.A."/>
            <person name="Yost W."/>
            <person name="Jha R.K."/>
            <person name="Patterson J."/>
            <person name="Monnat R.J. Jr."/>
            <person name="Barlow S.B."/>
            <person name="Starkenburg S.R."/>
            <person name="Cattolico R.A."/>
        </authorList>
    </citation>
    <scope>NUCLEOTIDE SEQUENCE</scope>
    <source>
        <strain evidence="4">CCMP291</strain>
    </source>
</reference>
<evidence type="ECO:0000313" key="3">
    <source>
        <dbReference type="EMBL" id="KOO34012.1"/>
    </source>
</evidence>
<dbReference type="InterPro" id="IPR004000">
    <property type="entry name" value="Actin"/>
</dbReference>
<keyword evidence="4" id="KW-1185">Reference proteome</keyword>
<feature type="compositionally biased region" description="Basic and acidic residues" evidence="2">
    <location>
        <begin position="356"/>
        <end position="375"/>
    </location>
</feature>
<dbReference type="Pfam" id="PF00022">
    <property type="entry name" value="Actin"/>
    <property type="match status" value="1"/>
</dbReference>
<feature type="region of interest" description="Disordered" evidence="2">
    <location>
        <begin position="208"/>
        <end position="233"/>
    </location>
</feature>
<sequence>MEHSDEDGALPPCLAIDAGSYQWRIGWTGGDEINAIIDASAQPDLASAFAEVEAAPDEHAVLLSEPVGTSASERIRAVSALFGMGVQALYVSATPLLPLYHFGIDTGIIVDIGERKTTIWPVFEGHPVLGAAAILELGGWHLTRWLAMRMRAIALSSAAAEAPSPVAAAGTGTAPPLSDAWLALSRTTKEAHARVELEGLAGAAAPGAVPGAAKKGGGSKGTAKPAGKGAEAARPPVEITLPDEIDEIGLISRVISLSRDDLARCGEALFQPPADLGAGSAQDGAHPGAPLPPASEGLSEGLGDAIWRVLALCDYSLRGTLLGSVVLVGGGSMLEGLPERLLRELQQRVPNTASGAHEKDEKAKKEKRAKEERAAQHGAQHGTDRGLQRRAGRDLGMR</sequence>
<dbReference type="PANTHER" id="PTHR11937">
    <property type="entry name" value="ACTIN"/>
    <property type="match status" value="1"/>
</dbReference>
<feature type="region of interest" description="Disordered" evidence="2">
    <location>
        <begin position="348"/>
        <end position="398"/>
    </location>
</feature>
<dbReference type="SMART" id="SM00268">
    <property type="entry name" value="ACTIN"/>
    <property type="match status" value="1"/>
</dbReference>
<dbReference type="Proteomes" id="UP000037460">
    <property type="component" value="Unassembled WGS sequence"/>
</dbReference>
<organism evidence="3 4">
    <name type="scientific">Chrysochromulina tobinii</name>
    <dbReference type="NCBI Taxonomy" id="1460289"/>
    <lineage>
        <taxon>Eukaryota</taxon>
        <taxon>Haptista</taxon>
        <taxon>Haptophyta</taxon>
        <taxon>Prymnesiophyceae</taxon>
        <taxon>Prymnesiales</taxon>
        <taxon>Chrysochromulinaceae</taxon>
        <taxon>Chrysochromulina</taxon>
    </lineage>
</organism>
<name>A0A0M0K603_9EUKA</name>
<dbReference type="AlphaFoldDB" id="A0A0M0K603"/>